<accession>A0A367ZB86</accession>
<dbReference type="EMBL" id="QOQW01000043">
    <property type="protein sequence ID" value="RCK74612.1"/>
    <property type="molecule type" value="Genomic_DNA"/>
</dbReference>
<evidence type="ECO:0000256" key="9">
    <source>
        <dbReference type="ARBA" id="ARBA00023125"/>
    </source>
</evidence>
<keyword evidence="9" id="KW-0238">DNA-binding</keyword>
<evidence type="ECO:0000313" key="13">
    <source>
        <dbReference type="Proteomes" id="UP000252355"/>
    </source>
</evidence>
<keyword evidence="10" id="KW-0233">DNA recombination</keyword>
<evidence type="ECO:0000256" key="3">
    <source>
        <dbReference type="ARBA" id="ARBA00022722"/>
    </source>
</evidence>
<evidence type="ECO:0000256" key="1">
    <source>
        <dbReference type="ARBA" id="ARBA00009518"/>
    </source>
</evidence>
<dbReference type="InterPro" id="IPR002176">
    <property type="entry name" value="X-over_junc_endoDNase_RuvC"/>
</dbReference>
<dbReference type="PANTHER" id="PTHR30194:SF3">
    <property type="entry name" value="CROSSOVER JUNCTION ENDODEOXYRIBONUCLEASE RUVC"/>
    <property type="match status" value="1"/>
</dbReference>
<dbReference type="Proteomes" id="UP000252355">
    <property type="component" value="Unassembled WGS sequence"/>
</dbReference>
<gene>
    <name evidence="12" type="ORF">OZSIB_0099</name>
</gene>
<dbReference type="Gene3D" id="3.30.420.10">
    <property type="entry name" value="Ribonuclease H-like superfamily/Ribonuclease H"/>
    <property type="match status" value="1"/>
</dbReference>
<keyword evidence="8" id="KW-0460">Magnesium</keyword>
<keyword evidence="3" id="KW-0540">Nuclease</keyword>
<evidence type="ECO:0000256" key="7">
    <source>
        <dbReference type="ARBA" id="ARBA00022801"/>
    </source>
</evidence>
<keyword evidence="4" id="KW-0479">Metal-binding</keyword>
<sequence>MVPRNPDRSAPPPARPPATAILGLDLAERVGVCVLAIRDHRRLWSDSLLLARRDAAERLLTLRRLLLEIIARYPHLEMAVEDVFLPARTSRKTPISLGELRGVARLCAAEADIPVIFYPPATVKQTITGSGRASKEDVVRWIEAEFGYRVKDHNEADAISIAYTHWLSRTYRQQLSVNIANPVW</sequence>
<dbReference type="SUPFAM" id="SSF53098">
    <property type="entry name" value="Ribonuclease H-like"/>
    <property type="match status" value="1"/>
</dbReference>
<dbReference type="PRINTS" id="PR00696">
    <property type="entry name" value="RSOLVASERUVC"/>
</dbReference>
<dbReference type="AlphaFoldDB" id="A0A367ZB86"/>
<dbReference type="InterPro" id="IPR012337">
    <property type="entry name" value="RNaseH-like_sf"/>
</dbReference>
<protein>
    <submittedName>
        <fullName evidence="12">Crossover junction endodeoxyribonuclease RuvC</fullName>
    </submittedName>
</protein>
<keyword evidence="7" id="KW-0378">Hydrolase</keyword>
<evidence type="ECO:0000313" key="12">
    <source>
        <dbReference type="EMBL" id="RCK74612.1"/>
    </source>
</evidence>
<proteinExistence type="inferred from homology"/>
<dbReference type="GO" id="GO:0003677">
    <property type="term" value="F:DNA binding"/>
    <property type="evidence" value="ECO:0007669"/>
    <property type="project" value="UniProtKB-KW"/>
</dbReference>
<evidence type="ECO:0000256" key="5">
    <source>
        <dbReference type="ARBA" id="ARBA00022759"/>
    </source>
</evidence>
<evidence type="ECO:0000256" key="6">
    <source>
        <dbReference type="ARBA" id="ARBA00022763"/>
    </source>
</evidence>
<evidence type="ECO:0000256" key="4">
    <source>
        <dbReference type="ARBA" id="ARBA00022723"/>
    </source>
</evidence>
<keyword evidence="5" id="KW-0255">Endonuclease</keyword>
<dbReference type="GO" id="GO:0006310">
    <property type="term" value="P:DNA recombination"/>
    <property type="evidence" value="ECO:0007669"/>
    <property type="project" value="UniProtKB-KW"/>
</dbReference>
<keyword evidence="2" id="KW-0963">Cytoplasm</keyword>
<evidence type="ECO:0000256" key="2">
    <source>
        <dbReference type="ARBA" id="ARBA00022490"/>
    </source>
</evidence>
<evidence type="ECO:0000256" key="8">
    <source>
        <dbReference type="ARBA" id="ARBA00022842"/>
    </source>
</evidence>
<dbReference type="GO" id="GO:0006281">
    <property type="term" value="P:DNA repair"/>
    <property type="evidence" value="ECO:0007669"/>
    <property type="project" value="UniProtKB-KW"/>
</dbReference>
<reference evidence="12 13" key="1">
    <citation type="submission" date="2018-05" db="EMBL/GenBank/DDBJ databases">
        <title>A metagenomic window into the 2 km-deep terrestrial subsurface aquifer revealed taxonomically and functionally diverse microbial community comprising novel uncultured bacterial lineages.</title>
        <authorList>
            <person name="Kadnikov V.V."/>
            <person name="Mardanov A.V."/>
            <person name="Beletsky A.V."/>
            <person name="Banks D."/>
            <person name="Pimenov N.V."/>
            <person name="Frank Y.A."/>
            <person name="Karnachuk O.V."/>
            <person name="Ravin N.V."/>
        </authorList>
    </citation>
    <scope>NUCLEOTIDE SEQUENCE [LARGE SCALE GENOMIC DNA]</scope>
    <source>
        <strain evidence="12">BY5</strain>
    </source>
</reference>
<dbReference type="GO" id="GO:0046872">
    <property type="term" value="F:metal ion binding"/>
    <property type="evidence" value="ECO:0007669"/>
    <property type="project" value="UniProtKB-KW"/>
</dbReference>
<evidence type="ECO:0000256" key="11">
    <source>
        <dbReference type="ARBA" id="ARBA00023204"/>
    </source>
</evidence>
<comment type="similarity">
    <text evidence="1">Belongs to the RuvC family.</text>
</comment>
<dbReference type="Pfam" id="PF02075">
    <property type="entry name" value="RuvC"/>
    <property type="match status" value="1"/>
</dbReference>
<dbReference type="GO" id="GO:0004520">
    <property type="term" value="F:DNA endonuclease activity"/>
    <property type="evidence" value="ECO:0007669"/>
    <property type="project" value="InterPro"/>
</dbReference>
<comment type="caution">
    <text evidence="12">The sequence shown here is derived from an EMBL/GenBank/DDBJ whole genome shotgun (WGS) entry which is preliminary data.</text>
</comment>
<dbReference type="InterPro" id="IPR036397">
    <property type="entry name" value="RNaseH_sf"/>
</dbReference>
<dbReference type="GO" id="GO:0016787">
    <property type="term" value="F:hydrolase activity"/>
    <property type="evidence" value="ECO:0007669"/>
    <property type="project" value="UniProtKB-KW"/>
</dbReference>
<keyword evidence="6" id="KW-0227">DNA damage</keyword>
<keyword evidence="11" id="KW-0234">DNA repair</keyword>
<dbReference type="PANTHER" id="PTHR30194">
    <property type="entry name" value="CROSSOVER JUNCTION ENDODEOXYRIBONUCLEASE RUVC"/>
    <property type="match status" value="1"/>
</dbReference>
<evidence type="ECO:0000256" key="10">
    <source>
        <dbReference type="ARBA" id="ARBA00023172"/>
    </source>
</evidence>
<name>A0A367ZB86_9BACT</name>
<organism evidence="12 13">
    <name type="scientific">Candidatus Ozemobacter sibiricus</name>
    <dbReference type="NCBI Taxonomy" id="2268124"/>
    <lineage>
        <taxon>Bacteria</taxon>
        <taxon>Candidatus Ozemobacteria</taxon>
        <taxon>Candidatus Ozemobacterales</taxon>
        <taxon>Candidatus Ozemobacteraceae</taxon>
        <taxon>Candidatus Ozemobacter</taxon>
    </lineage>
</organism>